<keyword evidence="1" id="KW-1133">Transmembrane helix</keyword>
<dbReference type="AlphaFoldDB" id="A0A9X3B5L3"/>
<reference evidence="2" key="1">
    <citation type="submission" date="2022-08" db="EMBL/GenBank/DDBJ databases">
        <title>Chelativorans sichuanense sp. nov., a paraffin oil-degrading bacterium isolated from a mixture of oil-based drill cuttings and paddy soil.</title>
        <authorList>
            <person name="Yu J."/>
            <person name="Liu H."/>
            <person name="Chen Q."/>
        </authorList>
    </citation>
    <scope>NUCLEOTIDE SEQUENCE</scope>
    <source>
        <strain evidence="2">SCAU 2101</strain>
    </source>
</reference>
<sequence>MELLQAIEQLAPARELRASFYAYPLVNALHILAVGALLTSVILMDLRILGYLFRQDRQPFLRLMRRLALTAFGGAGVTGILLFSIRASEYFFNPALQLKMGLILLAGANLLALRVVASDPGGLPQEGGPSRVFAALSILLWIGVLICGRFIGFL</sequence>
<feature type="transmembrane region" description="Helical" evidence="1">
    <location>
        <begin position="132"/>
        <end position="151"/>
    </location>
</feature>
<evidence type="ECO:0008006" key="4">
    <source>
        <dbReference type="Google" id="ProtNLM"/>
    </source>
</evidence>
<keyword evidence="1" id="KW-0472">Membrane</keyword>
<accession>A0A9X3B5L3</accession>
<dbReference type="Proteomes" id="UP001149009">
    <property type="component" value="Unassembled WGS sequence"/>
</dbReference>
<feature type="transmembrane region" description="Helical" evidence="1">
    <location>
        <begin position="20"/>
        <end position="46"/>
    </location>
</feature>
<feature type="transmembrane region" description="Helical" evidence="1">
    <location>
        <begin position="67"/>
        <end position="85"/>
    </location>
</feature>
<proteinExistence type="predicted"/>
<feature type="transmembrane region" description="Helical" evidence="1">
    <location>
        <begin position="91"/>
        <end position="112"/>
    </location>
</feature>
<gene>
    <name evidence="2" type="ORF">NYR54_01045</name>
</gene>
<comment type="caution">
    <text evidence="2">The sequence shown here is derived from an EMBL/GenBank/DDBJ whole genome shotgun (WGS) entry which is preliminary data.</text>
</comment>
<dbReference type="RefSeq" id="WP_261513531.1">
    <property type="nucleotide sequence ID" value="NZ_JAODNV010000003.1"/>
</dbReference>
<protein>
    <recommendedName>
        <fullName evidence="4">DUF2214 domain-containing protein</fullName>
    </recommendedName>
</protein>
<evidence type="ECO:0000313" key="3">
    <source>
        <dbReference type="Proteomes" id="UP001149009"/>
    </source>
</evidence>
<name>A0A9X3B5L3_9HYPH</name>
<dbReference type="EMBL" id="JAODNV010000003">
    <property type="protein sequence ID" value="MCT8988882.1"/>
    <property type="molecule type" value="Genomic_DNA"/>
</dbReference>
<keyword evidence="3" id="KW-1185">Reference proteome</keyword>
<evidence type="ECO:0000256" key="1">
    <source>
        <dbReference type="SAM" id="Phobius"/>
    </source>
</evidence>
<evidence type="ECO:0000313" key="2">
    <source>
        <dbReference type="EMBL" id="MCT8988882.1"/>
    </source>
</evidence>
<organism evidence="2 3">
    <name type="scientific">Chelativorans petroleitrophicus</name>
    <dbReference type="NCBI Taxonomy" id="2975484"/>
    <lineage>
        <taxon>Bacteria</taxon>
        <taxon>Pseudomonadati</taxon>
        <taxon>Pseudomonadota</taxon>
        <taxon>Alphaproteobacteria</taxon>
        <taxon>Hyphomicrobiales</taxon>
        <taxon>Phyllobacteriaceae</taxon>
        <taxon>Chelativorans</taxon>
    </lineage>
</organism>
<keyword evidence="1" id="KW-0812">Transmembrane</keyword>